<protein>
    <submittedName>
        <fullName evidence="2">Uncharacterized protein</fullName>
    </submittedName>
</protein>
<evidence type="ECO:0000256" key="1">
    <source>
        <dbReference type="SAM" id="Phobius"/>
    </source>
</evidence>
<sequence>MLKSLIFELLKSSMEQEKKSYGKPFVYFFNVLGLALIIAANYLYVANAVKFCSLMNIGIASIVISIIIEAVRCYLKYKNRYRTINMLRDKSRNLVDGVSDQFADLIPNKTLIKYLPTIIRYVPTTMLTFLIGVYIKRKFAKNITNPLLGKW</sequence>
<gene>
    <name evidence="2" type="ORF">RBEAN4_1081</name>
</gene>
<proteinExistence type="predicted"/>
<organism evidence="2 3">
    <name type="scientific">Rickettsia bellii str. RML An4</name>
    <dbReference type="NCBI Taxonomy" id="1359193"/>
    <lineage>
        <taxon>Bacteria</taxon>
        <taxon>Pseudomonadati</taxon>
        <taxon>Pseudomonadota</taxon>
        <taxon>Alphaproteobacteria</taxon>
        <taxon>Rickettsiales</taxon>
        <taxon>Rickettsiaceae</taxon>
        <taxon>Rickettsieae</taxon>
        <taxon>Rickettsia</taxon>
        <taxon>belli group</taxon>
    </lineage>
</organism>
<feature type="transmembrane region" description="Helical" evidence="1">
    <location>
        <begin position="57"/>
        <end position="75"/>
    </location>
</feature>
<feature type="transmembrane region" description="Helical" evidence="1">
    <location>
        <begin position="21"/>
        <end position="45"/>
    </location>
</feature>
<name>A0A0F3QF87_RICBE</name>
<keyword evidence="3" id="KW-1185">Reference proteome</keyword>
<dbReference type="Proteomes" id="UP000033661">
    <property type="component" value="Unassembled WGS sequence"/>
</dbReference>
<dbReference type="RefSeq" id="WP_012152081.1">
    <property type="nucleotide sequence ID" value="NZ_LAOI01000001.1"/>
</dbReference>
<reference evidence="2 3" key="1">
    <citation type="submission" date="2015-02" db="EMBL/GenBank/DDBJ databases">
        <title>Genome Sequencing of Rickettsiales.</title>
        <authorList>
            <person name="Daugherty S.C."/>
            <person name="Su Q."/>
            <person name="Abolude K."/>
            <person name="Beier-Sexton M."/>
            <person name="Carlyon J.A."/>
            <person name="Carter R."/>
            <person name="Day N.P."/>
            <person name="Dumler S.J."/>
            <person name="Dyachenko V."/>
            <person name="Godinez A."/>
            <person name="Kurtti T.J."/>
            <person name="Lichay M."/>
            <person name="Mullins K.E."/>
            <person name="Ott S."/>
            <person name="Pappas-Brown V."/>
            <person name="Paris D.H."/>
            <person name="Patel P."/>
            <person name="Richards A.L."/>
            <person name="Sadzewicz L."/>
            <person name="Sears K."/>
            <person name="Seidman D."/>
            <person name="Sengamalay N."/>
            <person name="Stenos J."/>
            <person name="Tallon L.J."/>
            <person name="Vincent G."/>
            <person name="Fraser C.M."/>
            <person name="Munderloh U."/>
            <person name="Dunning-Hotopp J.C."/>
        </authorList>
    </citation>
    <scope>NUCLEOTIDE SEQUENCE [LARGE SCALE GENOMIC DNA]</scope>
    <source>
        <strain evidence="2 3">RML An4</strain>
    </source>
</reference>
<dbReference type="PATRIC" id="fig|1359193.3.peg.1042"/>
<accession>A0A0F3QF87</accession>
<comment type="caution">
    <text evidence="2">The sequence shown here is derived from an EMBL/GenBank/DDBJ whole genome shotgun (WGS) entry which is preliminary data.</text>
</comment>
<keyword evidence="1" id="KW-0472">Membrane</keyword>
<dbReference type="EMBL" id="LAOI01000001">
    <property type="protein sequence ID" value="KJV90079.1"/>
    <property type="molecule type" value="Genomic_DNA"/>
</dbReference>
<feature type="transmembrane region" description="Helical" evidence="1">
    <location>
        <begin position="118"/>
        <end position="135"/>
    </location>
</feature>
<dbReference type="AlphaFoldDB" id="A0A0F3QF87"/>
<evidence type="ECO:0000313" key="3">
    <source>
        <dbReference type="Proteomes" id="UP000033661"/>
    </source>
</evidence>
<keyword evidence="1" id="KW-0812">Transmembrane</keyword>
<keyword evidence="1" id="KW-1133">Transmembrane helix</keyword>
<evidence type="ECO:0000313" key="2">
    <source>
        <dbReference type="EMBL" id="KJV90079.1"/>
    </source>
</evidence>